<dbReference type="EMBL" id="JAYJLD010000026">
    <property type="protein sequence ID" value="MEB3102998.1"/>
    <property type="molecule type" value="Genomic_DNA"/>
</dbReference>
<evidence type="ECO:0000256" key="6">
    <source>
        <dbReference type="ARBA" id="ARBA00022475"/>
    </source>
</evidence>
<feature type="transmembrane region" description="Helical" evidence="12">
    <location>
        <begin position="380"/>
        <end position="400"/>
    </location>
</feature>
<dbReference type="InterPro" id="IPR050222">
    <property type="entry name" value="MATE_MdtK"/>
</dbReference>
<dbReference type="InterPro" id="IPR048279">
    <property type="entry name" value="MdtK-like"/>
</dbReference>
<dbReference type="InterPro" id="IPR002528">
    <property type="entry name" value="MATE_fam"/>
</dbReference>
<evidence type="ECO:0000256" key="4">
    <source>
        <dbReference type="ARBA" id="ARBA00022448"/>
    </source>
</evidence>
<keyword evidence="14" id="KW-1185">Reference proteome</keyword>
<dbReference type="Proteomes" id="UP001310386">
    <property type="component" value="Unassembled WGS sequence"/>
</dbReference>
<evidence type="ECO:0000313" key="14">
    <source>
        <dbReference type="Proteomes" id="UP001310386"/>
    </source>
</evidence>
<feature type="transmembrane region" description="Helical" evidence="12">
    <location>
        <begin position="251"/>
        <end position="268"/>
    </location>
</feature>
<dbReference type="RefSeq" id="WP_371755124.1">
    <property type="nucleotide sequence ID" value="NZ_JAYJLD010000026.1"/>
</dbReference>
<keyword evidence="4" id="KW-0813">Transport</keyword>
<comment type="caution">
    <text evidence="13">The sequence shown here is derived from an EMBL/GenBank/DDBJ whole genome shotgun (WGS) entry which is preliminary data.</text>
</comment>
<sequence length="439" mass="47892">MKNTLATKNILLLAWPAIVESFLISAVGFVDTLFISKLGLSEVAAVGVTNAIMQIYFAVFMSIATASTIFISRASGENNVSKVRDITAQAILLSLFAGLVLGAISFFFSESMLSIMGASPDVLQVGIPYFQIVAVPSIILSLFFTAGAILRGSGDTRTPLRVGLWMNAVHIVLDYVLIFGVFFDGFGIKGAAMATLLSRLFSVVFLLWYLHNRRLISPLRLWSIRRDLLAKLSRLATPAALERLFMRMGQILYFGMIIRMGTEVYAAHTLTGNFTMFSTIVGTGLAVATTTLIGNCIGAKQIEEAKKLGTVAIWVSSLVMTAVLFIVWGISFTATHLFTDDPFVIRLIVTILLIDVIAQPATGAVTALTAILQAGGDTKFPMYVTLFGIWGIRTLGVYMLGVHLGLGLIGAWIAIAMDNYIRAVILFIRYRSFRWVKQI</sequence>
<organism evidence="13 14">
    <name type="scientific">Ferviditalea candida</name>
    <dbReference type="NCBI Taxonomy" id="3108399"/>
    <lineage>
        <taxon>Bacteria</taxon>
        <taxon>Bacillati</taxon>
        <taxon>Bacillota</taxon>
        <taxon>Bacilli</taxon>
        <taxon>Bacillales</taxon>
        <taxon>Paenibacillaceae</taxon>
        <taxon>Ferviditalea</taxon>
    </lineage>
</organism>
<dbReference type="Pfam" id="PF01554">
    <property type="entry name" value="MatE"/>
    <property type="match status" value="2"/>
</dbReference>
<feature type="transmembrane region" description="Helical" evidence="12">
    <location>
        <begin position="162"/>
        <end position="182"/>
    </location>
</feature>
<evidence type="ECO:0000256" key="10">
    <source>
        <dbReference type="ARBA" id="ARBA00023136"/>
    </source>
</evidence>
<evidence type="ECO:0000256" key="8">
    <source>
        <dbReference type="ARBA" id="ARBA00022989"/>
    </source>
</evidence>
<evidence type="ECO:0000256" key="2">
    <source>
        <dbReference type="ARBA" id="ARBA00004651"/>
    </source>
</evidence>
<accession>A0ABU5ZKG3</accession>
<keyword evidence="9" id="KW-0406">Ion transport</keyword>
<dbReference type="PIRSF" id="PIRSF006603">
    <property type="entry name" value="DinF"/>
    <property type="match status" value="1"/>
</dbReference>
<feature type="transmembrane region" description="Helical" evidence="12">
    <location>
        <begin position="311"/>
        <end position="331"/>
    </location>
</feature>
<evidence type="ECO:0000256" key="5">
    <source>
        <dbReference type="ARBA" id="ARBA00022449"/>
    </source>
</evidence>
<dbReference type="PANTHER" id="PTHR43298:SF4">
    <property type="entry name" value="DRUG_SODIUM ANTIPORTER"/>
    <property type="match status" value="1"/>
</dbReference>
<evidence type="ECO:0000313" key="13">
    <source>
        <dbReference type="EMBL" id="MEB3102998.1"/>
    </source>
</evidence>
<keyword evidence="10 12" id="KW-0472">Membrane</keyword>
<dbReference type="PANTHER" id="PTHR43298">
    <property type="entry name" value="MULTIDRUG RESISTANCE PROTEIN NORM-RELATED"/>
    <property type="match status" value="1"/>
</dbReference>
<name>A0ABU5ZKG3_9BACL</name>
<feature type="transmembrane region" description="Helical" evidence="12">
    <location>
        <begin position="188"/>
        <end position="210"/>
    </location>
</feature>
<evidence type="ECO:0000256" key="1">
    <source>
        <dbReference type="ARBA" id="ARBA00003408"/>
    </source>
</evidence>
<feature type="transmembrane region" description="Helical" evidence="12">
    <location>
        <begin position="274"/>
        <end position="299"/>
    </location>
</feature>
<protein>
    <recommendedName>
        <fullName evidence="3">Probable multidrug resistance protein NorM</fullName>
    </recommendedName>
    <alternativeName>
        <fullName evidence="11">Multidrug-efflux transporter</fullName>
    </alternativeName>
</protein>
<dbReference type="CDD" id="cd13137">
    <property type="entry name" value="MATE_NorM_like"/>
    <property type="match status" value="1"/>
</dbReference>
<feature type="transmembrane region" description="Helical" evidence="12">
    <location>
        <begin position="86"/>
        <end position="108"/>
    </location>
</feature>
<evidence type="ECO:0000256" key="9">
    <source>
        <dbReference type="ARBA" id="ARBA00023065"/>
    </source>
</evidence>
<comment type="subcellular location">
    <subcellularLocation>
        <location evidence="2">Cell membrane</location>
        <topology evidence="2">Multi-pass membrane protein</topology>
    </subcellularLocation>
</comment>
<evidence type="ECO:0000256" key="3">
    <source>
        <dbReference type="ARBA" id="ARBA00020268"/>
    </source>
</evidence>
<feature type="transmembrane region" description="Helical" evidence="12">
    <location>
        <begin position="128"/>
        <end position="150"/>
    </location>
</feature>
<keyword evidence="8 12" id="KW-1133">Transmembrane helix</keyword>
<feature type="transmembrane region" description="Helical" evidence="12">
    <location>
        <begin position="343"/>
        <end position="368"/>
    </location>
</feature>
<comment type="function">
    <text evidence="1">Multidrug efflux pump.</text>
</comment>
<reference evidence="13" key="1">
    <citation type="submission" date="2023-12" db="EMBL/GenBank/DDBJ databases">
        <title>Fervidustalea candida gen. nov., sp. nov., a novel member of the family Paenibacillaceae isolated from a geothermal area.</title>
        <authorList>
            <person name="Li W.-J."/>
            <person name="Jiao J.-Y."/>
            <person name="Chen Y."/>
        </authorList>
    </citation>
    <scope>NUCLEOTIDE SEQUENCE</scope>
    <source>
        <strain evidence="13">SYSU GA230002</strain>
    </source>
</reference>
<proteinExistence type="predicted"/>
<feature type="transmembrane region" description="Helical" evidence="12">
    <location>
        <begin position="55"/>
        <end position="74"/>
    </location>
</feature>
<feature type="transmembrane region" description="Helical" evidence="12">
    <location>
        <begin position="12"/>
        <end position="35"/>
    </location>
</feature>
<evidence type="ECO:0000256" key="7">
    <source>
        <dbReference type="ARBA" id="ARBA00022692"/>
    </source>
</evidence>
<feature type="transmembrane region" description="Helical" evidence="12">
    <location>
        <begin position="406"/>
        <end position="428"/>
    </location>
</feature>
<evidence type="ECO:0000256" key="11">
    <source>
        <dbReference type="ARBA" id="ARBA00031636"/>
    </source>
</evidence>
<evidence type="ECO:0000256" key="12">
    <source>
        <dbReference type="SAM" id="Phobius"/>
    </source>
</evidence>
<keyword evidence="6" id="KW-1003">Cell membrane</keyword>
<dbReference type="NCBIfam" id="TIGR00797">
    <property type="entry name" value="matE"/>
    <property type="match status" value="1"/>
</dbReference>
<keyword evidence="5" id="KW-0050">Antiport</keyword>
<gene>
    <name evidence="13" type="ORF">VF724_15175</name>
</gene>
<keyword evidence="7 12" id="KW-0812">Transmembrane</keyword>